<dbReference type="Gene3D" id="2.10.60.10">
    <property type="entry name" value="CD59"/>
    <property type="match status" value="1"/>
</dbReference>
<dbReference type="InterPro" id="IPR045860">
    <property type="entry name" value="Snake_toxin-like_sf"/>
</dbReference>
<dbReference type="Pfam" id="PF16975">
    <property type="entry name" value="UPAR_LY6_2"/>
    <property type="match status" value="1"/>
</dbReference>
<dbReference type="GO" id="GO:0098552">
    <property type="term" value="C:side of membrane"/>
    <property type="evidence" value="ECO:0007669"/>
    <property type="project" value="UniProtKB-KW"/>
</dbReference>
<protein>
    <submittedName>
        <fullName evidence="9">Uncharacterized protein</fullName>
    </submittedName>
</protein>
<dbReference type="STRING" id="7070.D2A649"/>
<dbReference type="InterPro" id="IPR039457">
    <property type="entry name" value="LYPD6-like"/>
</dbReference>
<organism evidence="9 10">
    <name type="scientific">Tribolium castaneum</name>
    <name type="common">Red flour beetle</name>
    <dbReference type="NCBI Taxonomy" id="7070"/>
    <lineage>
        <taxon>Eukaryota</taxon>
        <taxon>Metazoa</taxon>
        <taxon>Ecdysozoa</taxon>
        <taxon>Arthropoda</taxon>
        <taxon>Hexapoda</taxon>
        <taxon>Insecta</taxon>
        <taxon>Pterygota</taxon>
        <taxon>Neoptera</taxon>
        <taxon>Endopterygota</taxon>
        <taxon>Coleoptera</taxon>
        <taxon>Polyphaga</taxon>
        <taxon>Cucujiformia</taxon>
        <taxon>Tenebrionidae</taxon>
        <taxon>Tenebrionidae incertae sedis</taxon>
        <taxon>Tribolium</taxon>
    </lineage>
</organism>
<dbReference type="InParanoid" id="D2A649"/>
<dbReference type="EMBL" id="KQ971346">
    <property type="protein sequence ID" value="EFA05465.2"/>
    <property type="molecule type" value="Genomic_DNA"/>
</dbReference>
<sequence>MFFRTAHLDVTGEFLAKKIVMLRLSMLLSCIFMTNTALDDKHLASNFLIEKREISNDFEKYSVTCYICVNVSDNLVCNQFAIDRPCKPGETFCHTLHIMDSKGTSVLVNKKCTTDKECQRNKVGCVEIDSQKMCVSCCDQNYCNVDVPTNSSNAIFDDKITKMRMLAKNLFQREKALTTTIKETNAATTCRKLHFLLILCYLCIVIPN</sequence>
<proteinExistence type="predicted"/>
<reference evidence="9 10" key="2">
    <citation type="journal article" date="2010" name="Nucleic Acids Res.">
        <title>BeetleBase in 2010: revisions to provide comprehensive genomic information for Tribolium castaneum.</title>
        <authorList>
            <person name="Kim H.S."/>
            <person name="Murphy T."/>
            <person name="Xia J."/>
            <person name="Caragea D."/>
            <person name="Park Y."/>
            <person name="Beeman R.W."/>
            <person name="Lorenzen M.D."/>
            <person name="Butcher S."/>
            <person name="Manak J.R."/>
            <person name="Brown S.J."/>
        </authorList>
    </citation>
    <scope>GENOME REANNOTATION</scope>
    <source>
        <strain evidence="9 10">Georgia GA2</strain>
    </source>
</reference>
<keyword evidence="2" id="KW-1003">Cell membrane</keyword>
<comment type="subcellular location">
    <subcellularLocation>
        <location evidence="1">Cell membrane</location>
        <topology evidence="1">Lipid-anchor</topology>
        <topology evidence="1">GPI-anchor</topology>
    </subcellularLocation>
</comment>
<evidence type="ECO:0000313" key="10">
    <source>
        <dbReference type="Proteomes" id="UP000007266"/>
    </source>
</evidence>
<evidence type="ECO:0000256" key="1">
    <source>
        <dbReference type="ARBA" id="ARBA00004609"/>
    </source>
</evidence>
<keyword evidence="7" id="KW-0325">Glycoprotein</keyword>
<evidence type="ECO:0000256" key="6">
    <source>
        <dbReference type="ARBA" id="ARBA00023157"/>
    </source>
</evidence>
<evidence type="ECO:0000256" key="5">
    <source>
        <dbReference type="ARBA" id="ARBA00023136"/>
    </source>
</evidence>
<accession>D2A649</accession>
<name>D2A649_TRICA</name>
<dbReference type="SUPFAM" id="SSF57302">
    <property type="entry name" value="Snake toxin-like"/>
    <property type="match status" value="1"/>
</dbReference>
<keyword evidence="3" id="KW-0336">GPI-anchor</keyword>
<keyword evidence="8" id="KW-0449">Lipoprotein</keyword>
<dbReference type="AlphaFoldDB" id="D2A649"/>
<dbReference type="Proteomes" id="UP000007266">
    <property type="component" value="Linkage group 6"/>
</dbReference>
<dbReference type="GO" id="GO:0005886">
    <property type="term" value="C:plasma membrane"/>
    <property type="evidence" value="ECO:0007669"/>
    <property type="project" value="UniProtKB-SubCell"/>
</dbReference>
<dbReference type="CDD" id="cd23567">
    <property type="entry name" value="TFP_LU_ECD_LYPD6_like"/>
    <property type="match status" value="1"/>
</dbReference>
<dbReference type="PANTHER" id="PTHR31171:SF3">
    <property type="entry name" value="LY6_PLAUR DOMAIN-CONTAINING PROTEIN 6B"/>
    <property type="match status" value="1"/>
</dbReference>
<dbReference type="GO" id="GO:0030548">
    <property type="term" value="F:acetylcholine receptor regulator activity"/>
    <property type="evidence" value="ECO:0000318"/>
    <property type="project" value="GO_Central"/>
</dbReference>
<evidence type="ECO:0000256" key="7">
    <source>
        <dbReference type="ARBA" id="ARBA00023180"/>
    </source>
</evidence>
<dbReference type="eggNOG" id="ENOG502S547">
    <property type="taxonomic scope" value="Eukaryota"/>
</dbReference>
<evidence type="ECO:0000256" key="4">
    <source>
        <dbReference type="ARBA" id="ARBA00022729"/>
    </source>
</evidence>
<gene>
    <name evidence="9" type="primary">AUGUSTUS-3.0.2_15648</name>
    <name evidence="9" type="ORF">TcasGA2_TC015648</name>
</gene>
<dbReference type="PANTHER" id="PTHR31171">
    <property type="entry name" value="LY6/PLAUR DOMAIN-CONTAINING PROTEIN 6"/>
    <property type="match status" value="1"/>
</dbReference>
<keyword evidence="6" id="KW-1015">Disulfide bond</keyword>
<evidence type="ECO:0000313" key="9">
    <source>
        <dbReference type="EMBL" id="EFA05465.2"/>
    </source>
</evidence>
<keyword evidence="10" id="KW-1185">Reference proteome</keyword>
<keyword evidence="5" id="KW-0472">Membrane</keyword>
<dbReference type="HOGENOM" id="CLU_1236476_0_0_1"/>
<evidence type="ECO:0000256" key="2">
    <source>
        <dbReference type="ARBA" id="ARBA00022475"/>
    </source>
</evidence>
<evidence type="ECO:0000256" key="3">
    <source>
        <dbReference type="ARBA" id="ARBA00022622"/>
    </source>
</evidence>
<keyword evidence="4" id="KW-0732">Signal</keyword>
<evidence type="ECO:0000256" key="8">
    <source>
        <dbReference type="ARBA" id="ARBA00023288"/>
    </source>
</evidence>
<reference evidence="9 10" key="1">
    <citation type="journal article" date="2008" name="Nature">
        <title>The genome of the model beetle and pest Tribolium castaneum.</title>
        <authorList>
            <consortium name="Tribolium Genome Sequencing Consortium"/>
            <person name="Richards S."/>
            <person name="Gibbs R.A."/>
            <person name="Weinstock G.M."/>
            <person name="Brown S.J."/>
            <person name="Denell R."/>
            <person name="Beeman R.W."/>
            <person name="Gibbs R."/>
            <person name="Beeman R.W."/>
            <person name="Brown S.J."/>
            <person name="Bucher G."/>
            <person name="Friedrich M."/>
            <person name="Grimmelikhuijzen C.J."/>
            <person name="Klingler M."/>
            <person name="Lorenzen M."/>
            <person name="Richards S."/>
            <person name="Roth S."/>
            <person name="Schroder R."/>
            <person name="Tautz D."/>
            <person name="Zdobnov E.M."/>
            <person name="Muzny D."/>
            <person name="Gibbs R.A."/>
            <person name="Weinstock G.M."/>
            <person name="Attaway T."/>
            <person name="Bell S."/>
            <person name="Buhay C.J."/>
            <person name="Chandrabose M.N."/>
            <person name="Chavez D."/>
            <person name="Clerk-Blankenburg K.P."/>
            <person name="Cree A."/>
            <person name="Dao M."/>
            <person name="Davis C."/>
            <person name="Chacko J."/>
            <person name="Dinh H."/>
            <person name="Dugan-Rocha S."/>
            <person name="Fowler G."/>
            <person name="Garner T.T."/>
            <person name="Garnes J."/>
            <person name="Gnirke A."/>
            <person name="Hawes A."/>
            <person name="Hernandez J."/>
            <person name="Hines S."/>
            <person name="Holder M."/>
            <person name="Hume J."/>
            <person name="Jhangiani S.N."/>
            <person name="Joshi V."/>
            <person name="Khan Z.M."/>
            <person name="Jackson L."/>
            <person name="Kovar C."/>
            <person name="Kowis A."/>
            <person name="Lee S."/>
            <person name="Lewis L.R."/>
            <person name="Margolis J."/>
            <person name="Morgan M."/>
            <person name="Nazareth L.V."/>
            <person name="Nguyen N."/>
            <person name="Okwuonu G."/>
            <person name="Parker D."/>
            <person name="Richards S."/>
            <person name="Ruiz S.J."/>
            <person name="Santibanez J."/>
            <person name="Savard J."/>
            <person name="Scherer S.E."/>
            <person name="Schneider B."/>
            <person name="Sodergren E."/>
            <person name="Tautz D."/>
            <person name="Vattahil S."/>
            <person name="Villasana D."/>
            <person name="White C.S."/>
            <person name="Wright R."/>
            <person name="Park Y."/>
            <person name="Beeman R.W."/>
            <person name="Lord J."/>
            <person name="Oppert B."/>
            <person name="Lorenzen M."/>
            <person name="Brown S."/>
            <person name="Wang L."/>
            <person name="Savard J."/>
            <person name="Tautz D."/>
            <person name="Richards S."/>
            <person name="Weinstock G."/>
            <person name="Gibbs R.A."/>
            <person name="Liu Y."/>
            <person name="Worley K."/>
            <person name="Weinstock G."/>
            <person name="Elsik C.G."/>
            <person name="Reese J.T."/>
            <person name="Elhaik E."/>
            <person name="Landan G."/>
            <person name="Graur D."/>
            <person name="Arensburger P."/>
            <person name="Atkinson P."/>
            <person name="Beeman R.W."/>
            <person name="Beidler J."/>
            <person name="Brown S.J."/>
            <person name="Demuth J.P."/>
            <person name="Drury D.W."/>
            <person name="Du Y.Z."/>
            <person name="Fujiwara H."/>
            <person name="Lorenzen M."/>
            <person name="Maselli V."/>
            <person name="Osanai M."/>
            <person name="Park Y."/>
            <person name="Robertson H.M."/>
            <person name="Tu Z."/>
            <person name="Wang J.J."/>
            <person name="Wang S."/>
            <person name="Richards S."/>
            <person name="Song H."/>
            <person name="Zhang L."/>
            <person name="Sodergren E."/>
            <person name="Werner D."/>
            <person name="Stanke M."/>
            <person name="Morgenstern B."/>
            <person name="Solovyev V."/>
            <person name="Kosarev P."/>
            <person name="Brown G."/>
            <person name="Chen H.C."/>
            <person name="Ermolaeva O."/>
            <person name="Hlavina W."/>
            <person name="Kapustin Y."/>
            <person name="Kiryutin B."/>
            <person name="Kitts P."/>
            <person name="Maglott D."/>
            <person name="Pruitt K."/>
            <person name="Sapojnikov V."/>
            <person name="Souvorov A."/>
            <person name="Mackey A.J."/>
            <person name="Waterhouse R.M."/>
            <person name="Wyder S."/>
            <person name="Zdobnov E.M."/>
            <person name="Zdobnov E.M."/>
            <person name="Wyder S."/>
            <person name="Kriventseva E.V."/>
            <person name="Kadowaki T."/>
            <person name="Bork P."/>
            <person name="Aranda M."/>
            <person name="Bao R."/>
            <person name="Beermann A."/>
            <person name="Berns N."/>
            <person name="Bolognesi R."/>
            <person name="Bonneton F."/>
            <person name="Bopp D."/>
            <person name="Brown S.J."/>
            <person name="Bucher G."/>
            <person name="Butts T."/>
            <person name="Chaumot A."/>
            <person name="Denell R.E."/>
            <person name="Ferrier D.E."/>
            <person name="Friedrich M."/>
            <person name="Gordon C.M."/>
            <person name="Jindra M."/>
            <person name="Klingler M."/>
            <person name="Lan Q."/>
            <person name="Lattorff H.M."/>
            <person name="Laudet V."/>
            <person name="von Levetsow C."/>
            <person name="Liu Z."/>
            <person name="Lutz R."/>
            <person name="Lynch J.A."/>
            <person name="da Fonseca R.N."/>
            <person name="Posnien N."/>
            <person name="Reuter R."/>
            <person name="Roth S."/>
            <person name="Savard J."/>
            <person name="Schinko J.B."/>
            <person name="Schmitt C."/>
            <person name="Schoppmeier M."/>
            <person name="Schroder R."/>
            <person name="Shippy T.D."/>
            <person name="Simonnet F."/>
            <person name="Marques-Souza H."/>
            <person name="Tautz D."/>
            <person name="Tomoyasu Y."/>
            <person name="Trauner J."/>
            <person name="Van der Zee M."/>
            <person name="Vervoort M."/>
            <person name="Wittkopp N."/>
            <person name="Wimmer E.A."/>
            <person name="Yang X."/>
            <person name="Jones A.K."/>
            <person name="Sattelle D.B."/>
            <person name="Ebert P.R."/>
            <person name="Nelson D."/>
            <person name="Scott J.G."/>
            <person name="Beeman R.W."/>
            <person name="Muthukrishnan S."/>
            <person name="Kramer K.J."/>
            <person name="Arakane Y."/>
            <person name="Beeman R.W."/>
            <person name="Zhu Q."/>
            <person name="Hogenkamp D."/>
            <person name="Dixit R."/>
            <person name="Oppert B."/>
            <person name="Jiang H."/>
            <person name="Zou Z."/>
            <person name="Marshall J."/>
            <person name="Elpidina E."/>
            <person name="Vinokurov K."/>
            <person name="Oppert C."/>
            <person name="Zou Z."/>
            <person name="Evans J."/>
            <person name="Lu Z."/>
            <person name="Zhao P."/>
            <person name="Sumathipala N."/>
            <person name="Altincicek B."/>
            <person name="Vilcinskas A."/>
            <person name="Williams M."/>
            <person name="Hultmark D."/>
            <person name="Hetru C."/>
            <person name="Jiang H."/>
            <person name="Grimmelikhuijzen C.J."/>
            <person name="Hauser F."/>
            <person name="Cazzamali G."/>
            <person name="Williamson M."/>
            <person name="Park Y."/>
            <person name="Li B."/>
            <person name="Tanaka Y."/>
            <person name="Predel R."/>
            <person name="Neupert S."/>
            <person name="Schachtner J."/>
            <person name="Verleyen P."/>
            <person name="Raible F."/>
            <person name="Bork P."/>
            <person name="Friedrich M."/>
            <person name="Walden K.K."/>
            <person name="Robertson H.M."/>
            <person name="Angeli S."/>
            <person name="Foret S."/>
            <person name="Bucher G."/>
            <person name="Schuetz S."/>
            <person name="Maleszka R."/>
            <person name="Wimmer E.A."/>
            <person name="Beeman R.W."/>
            <person name="Lorenzen M."/>
            <person name="Tomoyasu Y."/>
            <person name="Miller S.C."/>
            <person name="Grossmann D."/>
            <person name="Bucher G."/>
        </authorList>
    </citation>
    <scope>NUCLEOTIDE SEQUENCE [LARGE SCALE GENOMIC DNA]</scope>
    <source>
        <strain evidence="9 10">Georgia GA2</strain>
    </source>
</reference>